<evidence type="ECO:0000313" key="1">
    <source>
        <dbReference type="EMBL" id="GCE96002.1"/>
    </source>
</evidence>
<evidence type="ECO:0000313" key="2">
    <source>
        <dbReference type="Proteomes" id="UP000326169"/>
    </source>
</evidence>
<reference evidence="1 2" key="1">
    <citation type="journal article" date="2019" name="J Genomics">
        <title>The Draft Genome of a Hydrogen-producing Cyanobacterium, Arthrospira platensis NIES-46.</title>
        <authorList>
            <person name="Suzuki S."/>
            <person name="Yamaguchi H."/>
            <person name="Kawachi M."/>
        </authorList>
    </citation>
    <scope>NUCLEOTIDE SEQUENCE [LARGE SCALE GENOMIC DNA]</scope>
    <source>
        <strain evidence="1 2">NIES-46</strain>
    </source>
</reference>
<dbReference type="RefSeq" id="WP_006616224.1">
    <property type="nucleotide sequence ID" value="NZ_BIMW01000162.1"/>
</dbReference>
<dbReference type="EMBL" id="BIMW01000162">
    <property type="protein sequence ID" value="GCE96002.1"/>
    <property type="molecule type" value="Genomic_DNA"/>
</dbReference>
<organism evidence="1 2">
    <name type="scientific">Limnospira platensis NIES-46</name>
    <dbReference type="NCBI Taxonomy" id="1236695"/>
    <lineage>
        <taxon>Bacteria</taxon>
        <taxon>Bacillati</taxon>
        <taxon>Cyanobacteriota</taxon>
        <taxon>Cyanophyceae</taxon>
        <taxon>Oscillatoriophycideae</taxon>
        <taxon>Oscillatoriales</taxon>
        <taxon>Sirenicapillariaceae</taxon>
        <taxon>Limnospira</taxon>
    </lineage>
</organism>
<dbReference type="Proteomes" id="UP000326169">
    <property type="component" value="Unassembled WGS sequence"/>
</dbReference>
<sequence>MESIVKFIVSTPLGFTVRTTESYWQTLLIKHPDITDYETEIQQTLNQPDAIYQSQRDIDVLLFYRTLKAKRWLVAVARRLNGEGYLITAYQTDAIKTPSKIMAQIKVFYEPETELLTIFWQSPRPNQIATELGNDIILFKDGDTNEPIGIEVLSYRPRDDRISGISLELGQQNLIKT</sequence>
<dbReference type="GeneID" id="301686142"/>
<name>A0A5M3TBF9_LIMPL</name>
<protein>
    <submittedName>
        <fullName evidence="1">Uncharacterized protein</fullName>
    </submittedName>
</protein>
<proteinExistence type="predicted"/>
<comment type="caution">
    <text evidence="1">The sequence shown here is derived from an EMBL/GenBank/DDBJ whole genome shotgun (WGS) entry which is preliminary data.</text>
</comment>
<accession>A0A5M3TBF9</accession>
<keyword evidence="2" id="KW-1185">Reference proteome</keyword>
<gene>
    <name evidence="1" type="ORF">NIES46_40690</name>
</gene>